<feature type="region of interest" description="Disordered" evidence="1">
    <location>
        <begin position="1"/>
        <end position="35"/>
    </location>
</feature>
<dbReference type="AlphaFoldDB" id="Q1DD92"/>
<protein>
    <submittedName>
        <fullName evidence="2">Uncharacterized protein</fullName>
    </submittedName>
</protein>
<accession>Q1DD92</accession>
<reference evidence="2 3" key="1">
    <citation type="journal article" date="2006" name="Proc. Natl. Acad. Sci. U.S.A.">
        <title>Evolution of sensory complexity recorded in a myxobacterial genome.</title>
        <authorList>
            <person name="Goldman B.S."/>
            <person name="Nierman W.C."/>
            <person name="Kaiser D."/>
            <person name="Slater S.C."/>
            <person name="Durkin A.S."/>
            <person name="Eisen J.A."/>
            <person name="Ronning C.M."/>
            <person name="Barbazuk W.B."/>
            <person name="Blanchard M."/>
            <person name="Field C."/>
            <person name="Halling C."/>
            <person name="Hinkle G."/>
            <person name="Iartchuk O."/>
            <person name="Kim H.S."/>
            <person name="Mackenzie C."/>
            <person name="Madupu R."/>
            <person name="Miller N."/>
            <person name="Shvartsbeyn A."/>
            <person name="Sullivan S.A."/>
            <person name="Vaudin M."/>
            <person name="Wiegand R."/>
            <person name="Kaplan H.B."/>
        </authorList>
    </citation>
    <scope>NUCLEOTIDE SEQUENCE [LARGE SCALE GENOMIC DNA]</scope>
    <source>
        <strain evidence="3">DK1622</strain>
    </source>
</reference>
<organism evidence="2 3">
    <name type="scientific">Myxococcus xanthus (strain DK1622)</name>
    <dbReference type="NCBI Taxonomy" id="246197"/>
    <lineage>
        <taxon>Bacteria</taxon>
        <taxon>Pseudomonadati</taxon>
        <taxon>Myxococcota</taxon>
        <taxon>Myxococcia</taxon>
        <taxon>Myxococcales</taxon>
        <taxon>Cystobacterineae</taxon>
        <taxon>Myxococcaceae</taxon>
        <taxon>Myxococcus</taxon>
    </lineage>
</organism>
<evidence type="ECO:0000313" key="2">
    <source>
        <dbReference type="EMBL" id="ABF92392.1"/>
    </source>
</evidence>
<name>Q1DD92_MYXXD</name>
<proteinExistence type="predicted"/>
<dbReference type="Proteomes" id="UP000002402">
    <property type="component" value="Chromosome"/>
</dbReference>
<evidence type="ECO:0000256" key="1">
    <source>
        <dbReference type="SAM" id="MobiDB-lite"/>
    </source>
</evidence>
<dbReference type="EnsemblBacteria" id="ABF92392">
    <property type="protein sequence ID" value="ABF92392"/>
    <property type="gene ID" value="MXAN_1122"/>
</dbReference>
<dbReference type="HOGENOM" id="CLU_1239071_0_0_7"/>
<dbReference type="STRING" id="246197.MXAN_1122"/>
<evidence type="ECO:0000313" key="3">
    <source>
        <dbReference type="Proteomes" id="UP000002402"/>
    </source>
</evidence>
<keyword evidence="3" id="KW-1185">Reference proteome</keyword>
<dbReference type="KEGG" id="mxa:MXAN_1122"/>
<sequence>MAQAPRRTPPQRATSGESRHDTGPMSVPAVPHPAYRRPALAHSIIRSARSSASRRRCTSWSTWSSVHASAMRSTSESAKRSTCAMLMQSRSSLVPAKRAASASIVRPSASSACTSAARATGCSYSAASRNWRRHGCDSQRTSDASLARFTGCVRFFFQNPPASTGLETFISITAPSPLRGPSTGMSDMDAAPSVPRVLLPSPPGAAAAGLVAAALYYGESAFP</sequence>
<gene>
    <name evidence="2" type="ordered locus">MXAN_1122</name>
</gene>
<dbReference type="EMBL" id="CP000113">
    <property type="protein sequence ID" value="ABF92392.1"/>
    <property type="molecule type" value="Genomic_DNA"/>
</dbReference>